<dbReference type="GO" id="GO:0009252">
    <property type="term" value="P:peptidoglycan biosynthetic process"/>
    <property type="evidence" value="ECO:0007669"/>
    <property type="project" value="UniProtKB-UniRule"/>
</dbReference>
<keyword evidence="9" id="KW-1185">Reference proteome</keyword>
<dbReference type="PANTHER" id="PTHR30518">
    <property type="entry name" value="ENDOLYTIC MUREIN TRANSGLYCOSYLASE"/>
    <property type="match status" value="1"/>
</dbReference>
<keyword evidence="1 7" id="KW-1003">Cell membrane</keyword>
<dbReference type="Gene3D" id="3.30.160.60">
    <property type="entry name" value="Classic Zinc Finger"/>
    <property type="match status" value="1"/>
</dbReference>
<evidence type="ECO:0000256" key="1">
    <source>
        <dbReference type="ARBA" id="ARBA00022475"/>
    </source>
</evidence>
<proteinExistence type="inferred from homology"/>
<evidence type="ECO:0000313" key="9">
    <source>
        <dbReference type="Proteomes" id="UP000249248"/>
    </source>
</evidence>
<dbReference type="HAMAP" id="MF_02065">
    <property type="entry name" value="MltG"/>
    <property type="match status" value="1"/>
</dbReference>
<feature type="site" description="Important for catalytic activity" evidence="7">
    <location>
        <position position="221"/>
    </location>
</feature>
<gene>
    <name evidence="7 8" type="primary">mltG</name>
    <name evidence="8" type="ORF">DNU06_07360</name>
</gene>
<comment type="catalytic activity">
    <reaction evidence="7">
        <text>a peptidoglycan chain = a peptidoglycan chain with N-acetyl-1,6-anhydromuramyl-[peptide] at the reducing end + a peptidoglycan chain with N-acetylglucosamine at the non-reducing end.</text>
        <dbReference type="EC" id="4.2.2.29"/>
    </reaction>
</comment>
<sequence length="345" mass="39079">MKKIIVVLLLSALIAIAFIFYPKYHKHFSKIKLDTAEDVIVFVPSKSNLALVGQTLVDKHLFASNAEFKEYANEFGLNDANIEAGKYSFHNGQKLKHVIYAIKNGNQELKNVKIAFTYSQNIPSMISKIAGSIEADSATLVNYILSPAVLEKYGFKEETIISLFLPDTYEIGEWDVSPEEFVAFMATKYKEFWNVERLAKAKSLNLSQSQVATLASIVMSEQSKLENEWPIIAGLYLNRLERGIKLESDPTFKFCWGDELNGVQRLLFKHRDRDCPYNTYIYAGLPPGPILLVSKKAIDAVLNYEKHNYIFMCAVGDGTSEHNFASTYGQHLKNAAIYRRNQFGK</sequence>
<organism evidence="8 9">
    <name type="scientific">Putridiphycobacter roseus</name>
    <dbReference type="NCBI Taxonomy" id="2219161"/>
    <lineage>
        <taxon>Bacteria</taxon>
        <taxon>Pseudomonadati</taxon>
        <taxon>Bacteroidota</taxon>
        <taxon>Flavobacteriia</taxon>
        <taxon>Flavobacteriales</taxon>
        <taxon>Crocinitomicaceae</taxon>
        <taxon>Putridiphycobacter</taxon>
    </lineage>
</organism>
<comment type="similarity">
    <text evidence="7">Belongs to the transglycosylase MltG family.</text>
</comment>
<comment type="function">
    <text evidence="7">Functions as a peptidoglycan terminase that cleaves nascent peptidoglycan strands endolytically to terminate their elongation.</text>
</comment>
<dbReference type="GO" id="GO:0071555">
    <property type="term" value="P:cell wall organization"/>
    <property type="evidence" value="ECO:0007669"/>
    <property type="project" value="UniProtKB-KW"/>
</dbReference>
<dbReference type="GO" id="GO:0008932">
    <property type="term" value="F:lytic endotransglycosylase activity"/>
    <property type="evidence" value="ECO:0007669"/>
    <property type="project" value="UniProtKB-UniRule"/>
</dbReference>
<dbReference type="GO" id="GO:0005886">
    <property type="term" value="C:plasma membrane"/>
    <property type="evidence" value="ECO:0007669"/>
    <property type="project" value="UniProtKB-UniRule"/>
</dbReference>
<accession>A0A2W1MZI7</accession>
<evidence type="ECO:0000256" key="6">
    <source>
        <dbReference type="ARBA" id="ARBA00023316"/>
    </source>
</evidence>
<dbReference type="Gene3D" id="3.30.1490.480">
    <property type="entry name" value="Endolytic murein transglycosylase"/>
    <property type="match status" value="1"/>
</dbReference>
<keyword evidence="5 7" id="KW-0456">Lyase</keyword>
<keyword evidence="4 7" id="KW-0472">Membrane</keyword>
<comment type="caution">
    <text evidence="8">The sequence shown here is derived from an EMBL/GenBank/DDBJ whole genome shotgun (WGS) entry which is preliminary data.</text>
</comment>
<evidence type="ECO:0000256" key="4">
    <source>
        <dbReference type="ARBA" id="ARBA00023136"/>
    </source>
</evidence>
<dbReference type="Pfam" id="PF02618">
    <property type="entry name" value="YceG"/>
    <property type="match status" value="1"/>
</dbReference>
<keyword evidence="2 7" id="KW-0812">Transmembrane</keyword>
<evidence type="ECO:0000256" key="7">
    <source>
        <dbReference type="HAMAP-Rule" id="MF_02065"/>
    </source>
</evidence>
<evidence type="ECO:0000256" key="5">
    <source>
        <dbReference type="ARBA" id="ARBA00023239"/>
    </source>
</evidence>
<protein>
    <recommendedName>
        <fullName evidence="7">Endolytic murein transglycosylase</fullName>
        <ecNumber evidence="7">4.2.2.29</ecNumber>
    </recommendedName>
    <alternativeName>
        <fullName evidence="7">Peptidoglycan lytic transglycosylase</fullName>
    </alternativeName>
    <alternativeName>
        <fullName evidence="7">Peptidoglycan polymerization terminase</fullName>
    </alternativeName>
</protein>
<keyword evidence="3 7" id="KW-1133">Transmembrane helix</keyword>
<dbReference type="InterPro" id="IPR003770">
    <property type="entry name" value="MLTG-like"/>
</dbReference>
<dbReference type="RefSeq" id="WP_111062599.1">
    <property type="nucleotide sequence ID" value="NZ_JBHUCU010000027.1"/>
</dbReference>
<dbReference type="EC" id="4.2.2.29" evidence="7"/>
<keyword evidence="6 7" id="KW-0961">Cell wall biogenesis/degradation</keyword>
<dbReference type="NCBIfam" id="TIGR00247">
    <property type="entry name" value="endolytic transglycosylase MltG"/>
    <property type="match status" value="1"/>
</dbReference>
<dbReference type="AlphaFoldDB" id="A0A2W1MZI7"/>
<evidence type="ECO:0000256" key="2">
    <source>
        <dbReference type="ARBA" id="ARBA00022692"/>
    </source>
</evidence>
<dbReference type="EMBL" id="QKSB01000003">
    <property type="protein sequence ID" value="PZE17639.1"/>
    <property type="molecule type" value="Genomic_DNA"/>
</dbReference>
<evidence type="ECO:0000256" key="3">
    <source>
        <dbReference type="ARBA" id="ARBA00022989"/>
    </source>
</evidence>
<dbReference type="Proteomes" id="UP000249248">
    <property type="component" value="Unassembled WGS sequence"/>
</dbReference>
<name>A0A2W1MZI7_9FLAO</name>
<dbReference type="OrthoDB" id="9814591at2"/>
<dbReference type="PANTHER" id="PTHR30518:SF2">
    <property type="entry name" value="ENDOLYTIC MUREIN TRANSGLYCOSYLASE"/>
    <property type="match status" value="1"/>
</dbReference>
<evidence type="ECO:0000313" key="8">
    <source>
        <dbReference type="EMBL" id="PZE17639.1"/>
    </source>
</evidence>
<reference evidence="8 9" key="1">
    <citation type="submission" date="2018-06" db="EMBL/GenBank/DDBJ databases">
        <title>The draft genome sequence of Crocinitomix sp. SM1701.</title>
        <authorList>
            <person name="Zhang X."/>
        </authorList>
    </citation>
    <scope>NUCLEOTIDE SEQUENCE [LARGE SCALE GENOMIC DNA]</scope>
    <source>
        <strain evidence="8 9">SM1701</strain>
    </source>
</reference>